<dbReference type="PANTHER" id="PTHR30383:SF5">
    <property type="entry name" value="SGNH HYDROLASE-TYPE ESTERASE DOMAIN-CONTAINING PROTEIN"/>
    <property type="match status" value="1"/>
</dbReference>
<dbReference type="GO" id="GO:0004622">
    <property type="term" value="F:phosphatidylcholine lysophospholipase activity"/>
    <property type="evidence" value="ECO:0007669"/>
    <property type="project" value="TreeGrafter"/>
</dbReference>
<dbReference type="AlphaFoldDB" id="A0AA42DLD5"/>
<evidence type="ECO:0000313" key="2">
    <source>
        <dbReference type="EMBL" id="MDA3731250.1"/>
    </source>
</evidence>
<dbReference type="InterPro" id="IPR036514">
    <property type="entry name" value="SGNH_hydro_sf"/>
</dbReference>
<sequence length="206" mass="24134">MEHQNSISETYIQSPQPWPYVLNRRETFEILPPKEGCILFVGDSITQRNEWAEMFNNPNIINRGIDSDRLTWLNERMPNLLANKPSKIFIKIGINDIMDGKRAMQMQEEYKVIFDQFKTLDDCTVYVQSCLPVNNTVYEHPIDNAVVQSINEMLEPLANEYGFKFINLYEHFVDSNNELVSDYTRDGVHLNGTGYLVWKKQIEQYV</sequence>
<dbReference type="PANTHER" id="PTHR30383">
    <property type="entry name" value="THIOESTERASE 1/PROTEASE 1/LYSOPHOSPHOLIPASE L1"/>
    <property type="match status" value="1"/>
</dbReference>
<keyword evidence="3" id="KW-1185">Reference proteome</keyword>
<name>A0AA42DLD5_9FIRM</name>
<dbReference type="Proteomes" id="UP001169242">
    <property type="component" value="Unassembled WGS sequence"/>
</dbReference>
<evidence type="ECO:0000313" key="3">
    <source>
        <dbReference type="Proteomes" id="UP001169242"/>
    </source>
</evidence>
<dbReference type="RefSeq" id="WP_271011656.1">
    <property type="nucleotide sequence ID" value="NZ_JAQIFT010000029.1"/>
</dbReference>
<dbReference type="Pfam" id="PF13472">
    <property type="entry name" value="Lipase_GDSL_2"/>
    <property type="match status" value="1"/>
</dbReference>
<gene>
    <name evidence="2" type="ORF">PBV87_07085</name>
</gene>
<comment type="caution">
    <text evidence="2">The sequence shown here is derived from an EMBL/GenBank/DDBJ whole genome shotgun (WGS) entry which is preliminary data.</text>
</comment>
<accession>A0AA42DLD5</accession>
<dbReference type="InterPro" id="IPR013830">
    <property type="entry name" value="SGNH_hydro"/>
</dbReference>
<dbReference type="EMBL" id="JAQIFT010000029">
    <property type="protein sequence ID" value="MDA3731250.1"/>
    <property type="molecule type" value="Genomic_DNA"/>
</dbReference>
<evidence type="ECO:0000259" key="1">
    <source>
        <dbReference type="Pfam" id="PF13472"/>
    </source>
</evidence>
<reference evidence="2" key="1">
    <citation type="journal article" date="2023" name="Int. J. Syst. Evol. Microbiol.">
        <title>&lt;i&gt;Holtiella tumoricola&lt;/i&gt; gen. nov. sp. nov., isolated from a human clinical sample.</title>
        <authorList>
            <person name="Allen-Vercoe E."/>
            <person name="Daigneault M.C."/>
            <person name="Vancuren S.J."/>
            <person name="Cochrane K."/>
            <person name="O'Neal L.L."/>
            <person name="Sankaranarayanan K."/>
            <person name="Lawson P.A."/>
        </authorList>
    </citation>
    <scope>NUCLEOTIDE SEQUENCE</scope>
    <source>
        <strain evidence="2">CC70A</strain>
    </source>
</reference>
<organism evidence="2 3">
    <name type="scientific">Holtiella tumoricola</name>
    <dbReference type="NCBI Taxonomy" id="3018743"/>
    <lineage>
        <taxon>Bacteria</taxon>
        <taxon>Bacillati</taxon>
        <taxon>Bacillota</taxon>
        <taxon>Clostridia</taxon>
        <taxon>Lachnospirales</taxon>
        <taxon>Cellulosilyticaceae</taxon>
        <taxon>Holtiella</taxon>
    </lineage>
</organism>
<dbReference type="InterPro" id="IPR051532">
    <property type="entry name" value="Ester_Hydrolysis_Enzymes"/>
</dbReference>
<protein>
    <submittedName>
        <fullName evidence="2">GDSL-type esterase/lipase family protein</fullName>
    </submittedName>
</protein>
<dbReference type="Gene3D" id="3.40.50.1110">
    <property type="entry name" value="SGNH hydrolase"/>
    <property type="match status" value="1"/>
</dbReference>
<feature type="domain" description="SGNH hydrolase-type esterase" evidence="1">
    <location>
        <begin position="40"/>
        <end position="195"/>
    </location>
</feature>
<proteinExistence type="predicted"/>
<dbReference type="SUPFAM" id="SSF52266">
    <property type="entry name" value="SGNH hydrolase"/>
    <property type="match status" value="1"/>
</dbReference>